<protein>
    <submittedName>
        <fullName evidence="9">VTT domain-containing protein</fullName>
    </submittedName>
</protein>
<evidence type="ECO:0000256" key="5">
    <source>
        <dbReference type="ARBA" id="ARBA00022989"/>
    </source>
</evidence>
<accession>A0ABR7UKD6</accession>
<feature type="transmembrane region" description="Helical" evidence="7">
    <location>
        <begin position="58"/>
        <end position="79"/>
    </location>
</feature>
<dbReference type="SUPFAM" id="SSF48317">
    <property type="entry name" value="Acid phosphatase/Vanadium-dependent haloperoxidase"/>
    <property type="match status" value="1"/>
</dbReference>
<proteinExistence type="inferred from homology"/>
<dbReference type="EMBL" id="JAATTO010000110">
    <property type="protein sequence ID" value="MBC9984378.1"/>
    <property type="molecule type" value="Genomic_DNA"/>
</dbReference>
<reference evidence="9 10" key="1">
    <citation type="journal article" date="2020" name="Arch. Microbiol.">
        <title>Bradyrhizobium campsiandrae sp. nov., a nitrogen-fixing bacterial strain isolated from a native leguminous tree from the Amazon adapted to flooded conditions.</title>
        <authorList>
            <person name="Cabral Michel D."/>
            <person name="Martins da Costa E."/>
            <person name="Azarias Guimaraes A."/>
            <person name="Soares de Carvalho T."/>
            <person name="Santos de Castro Caputo P."/>
            <person name="Willems A."/>
            <person name="de Souza Moreira F.M."/>
        </authorList>
    </citation>
    <scope>NUCLEOTIDE SEQUENCE [LARGE SCALE GENOMIC DNA]</scope>
    <source>
        <strain evidence="10">INPA 384B</strain>
    </source>
</reference>
<dbReference type="InterPro" id="IPR032816">
    <property type="entry name" value="VTT_dom"/>
</dbReference>
<feature type="transmembrane region" description="Helical" evidence="7">
    <location>
        <begin position="151"/>
        <end position="172"/>
    </location>
</feature>
<dbReference type="Pfam" id="PF01569">
    <property type="entry name" value="PAP2"/>
    <property type="match status" value="1"/>
</dbReference>
<dbReference type="PANTHER" id="PTHR30353">
    <property type="entry name" value="INNER MEMBRANE PROTEIN DEDA-RELATED"/>
    <property type="match status" value="1"/>
</dbReference>
<feature type="transmembrane region" description="Helical" evidence="7">
    <location>
        <begin position="292"/>
        <end position="318"/>
    </location>
</feature>
<keyword evidence="3" id="KW-1003">Cell membrane</keyword>
<feature type="transmembrane region" description="Helical" evidence="7">
    <location>
        <begin position="178"/>
        <end position="200"/>
    </location>
</feature>
<evidence type="ECO:0000256" key="1">
    <source>
        <dbReference type="ARBA" id="ARBA00004651"/>
    </source>
</evidence>
<dbReference type="SMART" id="SM00014">
    <property type="entry name" value="acidPPc"/>
    <property type="match status" value="1"/>
</dbReference>
<evidence type="ECO:0000313" key="9">
    <source>
        <dbReference type="EMBL" id="MBC9984378.1"/>
    </source>
</evidence>
<feature type="transmembrane region" description="Helical" evidence="7">
    <location>
        <begin position="395"/>
        <end position="415"/>
    </location>
</feature>
<evidence type="ECO:0000313" key="10">
    <source>
        <dbReference type="Proteomes" id="UP000639516"/>
    </source>
</evidence>
<evidence type="ECO:0000256" key="3">
    <source>
        <dbReference type="ARBA" id="ARBA00022475"/>
    </source>
</evidence>
<feature type="transmembrane region" description="Helical" evidence="7">
    <location>
        <begin position="243"/>
        <end position="261"/>
    </location>
</feature>
<feature type="domain" description="Phosphatidic acid phosphatase type 2/haloperoxidase" evidence="8">
    <location>
        <begin position="321"/>
        <end position="436"/>
    </location>
</feature>
<sequence>MDFFAPVTQSMAAHAYLAYGAVCVLAFLEAVPVLGSVVPGSALIVAVAALIPTGTVKMWPLMVAAIIGAILGDGLPYWLGHRYRQTILGRWPLDRYAGLVDKSRAFIHRHGGKSIFLARFTPGVRGFVPMVAGIVAMPPGRFYLVNVLSAFAWAPVHILPGMLLGASLALAGAAAGRLALLLVLIVALGWLLIFGLRFALRRASVFMATGEARLREWSASQDTWLSRQIGTLFVPERSEARALLLWAGVVLSSAWLFFSVLEDVVQGAPLLQFDGVIHRVLQDLRTPAGDTFMIAITELGDPVVTTTVTIAVFLWLAWQRAWRTAFYWAAAVGFAATLNTITKLAIHRARPGDLAYVGATAFSFPSGHATVNAVLYGFLAFLITRQMRPARRLPIFVAALCFATLIVFSRIYLGAHWASDVLGSLTFATAWVVVLGFAYVRHYKKMFDRRNLALVAGAALVLVGGFNISQKHAADLQRYAVRYETPTIAAADWWTTAWQTLPAYRIDLTGEIEEPLTLQWAGALESLKTKLFASGWREPEPWTAASTLAWLVTADPQKLPVIPSLQAGRRPNFTLIRESDVNPNARLVLRVWPADRALQNGTSRSLWMGSVVEEQTFRPLSFVTIVWANSEVDRPLELLAQSVRGGRFAQRELSTETWSGRVFLAQEDFASPSATQSQ</sequence>
<evidence type="ECO:0000256" key="7">
    <source>
        <dbReference type="SAM" id="Phobius"/>
    </source>
</evidence>
<feature type="transmembrane region" description="Helical" evidence="7">
    <location>
        <begin position="325"/>
        <end position="346"/>
    </location>
</feature>
<comment type="caution">
    <text evidence="9">The sequence shown here is derived from an EMBL/GenBank/DDBJ whole genome shotgun (WGS) entry which is preliminary data.</text>
</comment>
<dbReference type="InterPro" id="IPR000326">
    <property type="entry name" value="PAP2/HPO"/>
</dbReference>
<dbReference type="InterPro" id="IPR036938">
    <property type="entry name" value="PAP2/HPO_sf"/>
</dbReference>
<evidence type="ECO:0000256" key="2">
    <source>
        <dbReference type="ARBA" id="ARBA00010792"/>
    </source>
</evidence>
<dbReference type="PANTHER" id="PTHR30353:SF15">
    <property type="entry name" value="INNER MEMBRANE PROTEIN YABI"/>
    <property type="match status" value="1"/>
</dbReference>
<evidence type="ECO:0000256" key="6">
    <source>
        <dbReference type="ARBA" id="ARBA00023136"/>
    </source>
</evidence>
<dbReference type="Gene3D" id="1.20.144.10">
    <property type="entry name" value="Phosphatidic acid phosphatase type 2/haloperoxidase"/>
    <property type="match status" value="1"/>
</dbReference>
<dbReference type="Pfam" id="PF14067">
    <property type="entry name" value="LssY_C"/>
    <property type="match status" value="1"/>
</dbReference>
<dbReference type="Proteomes" id="UP000639516">
    <property type="component" value="Unassembled WGS sequence"/>
</dbReference>
<organism evidence="9 10">
    <name type="scientific">Bradyrhizobium campsiandrae</name>
    <dbReference type="NCBI Taxonomy" id="1729892"/>
    <lineage>
        <taxon>Bacteria</taxon>
        <taxon>Pseudomonadati</taxon>
        <taxon>Pseudomonadota</taxon>
        <taxon>Alphaproteobacteria</taxon>
        <taxon>Hyphomicrobiales</taxon>
        <taxon>Nitrobacteraceae</taxon>
        <taxon>Bradyrhizobium</taxon>
    </lineage>
</organism>
<keyword evidence="6 7" id="KW-0472">Membrane</keyword>
<feature type="transmembrane region" description="Helical" evidence="7">
    <location>
        <begin position="452"/>
        <end position="469"/>
    </location>
</feature>
<comment type="similarity">
    <text evidence="2">Belongs to the DedA family.</text>
</comment>
<evidence type="ECO:0000259" key="8">
    <source>
        <dbReference type="SMART" id="SM00014"/>
    </source>
</evidence>
<feature type="transmembrane region" description="Helical" evidence="7">
    <location>
        <begin position="366"/>
        <end position="383"/>
    </location>
</feature>
<dbReference type="RefSeq" id="WP_188102845.1">
    <property type="nucleotide sequence ID" value="NZ_JAANIH010000029.1"/>
</dbReference>
<evidence type="ECO:0000256" key="4">
    <source>
        <dbReference type="ARBA" id="ARBA00022692"/>
    </source>
</evidence>
<dbReference type="InterPro" id="IPR025902">
    <property type="entry name" value="LssY-like-C_dom"/>
</dbReference>
<keyword evidence="10" id="KW-1185">Reference proteome</keyword>
<feature type="transmembrane region" description="Helical" evidence="7">
    <location>
        <begin position="30"/>
        <end position="51"/>
    </location>
</feature>
<dbReference type="CDD" id="cd03392">
    <property type="entry name" value="PAP2_like_2"/>
    <property type="match status" value="1"/>
</dbReference>
<keyword evidence="4 7" id="KW-0812">Transmembrane</keyword>
<name>A0ABR7UKD6_9BRAD</name>
<comment type="subcellular location">
    <subcellularLocation>
        <location evidence="1">Cell membrane</location>
        <topology evidence="1">Multi-pass membrane protein</topology>
    </subcellularLocation>
</comment>
<dbReference type="InterPro" id="IPR032818">
    <property type="entry name" value="DedA-like"/>
</dbReference>
<gene>
    <name evidence="9" type="ORF">HA482_40055</name>
</gene>
<dbReference type="Pfam" id="PF09335">
    <property type="entry name" value="VTT_dom"/>
    <property type="match status" value="1"/>
</dbReference>
<feature type="transmembrane region" description="Helical" evidence="7">
    <location>
        <begin position="421"/>
        <end position="440"/>
    </location>
</feature>
<keyword evidence="5 7" id="KW-1133">Transmembrane helix</keyword>